<keyword evidence="1" id="KW-0472">Membrane</keyword>
<gene>
    <name evidence="2" type="ORF">Q31b_11980</name>
</gene>
<organism evidence="2 3">
    <name type="scientific">Novipirellula aureliae</name>
    <dbReference type="NCBI Taxonomy" id="2527966"/>
    <lineage>
        <taxon>Bacteria</taxon>
        <taxon>Pseudomonadati</taxon>
        <taxon>Planctomycetota</taxon>
        <taxon>Planctomycetia</taxon>
        <taxon>Pirellulales</taxon>
        <taxon>Pirellulaceae</taxon>
        <taxon>Novipirellula</taxon>
    </lineage>
</organism>
<name>A0A5C6EBD5_9BACT</name>
<accession>A0A5C6EBD5</accession>
<dbReference type="EMBL" id="SJPY01000001">
    <property type="protein sequence ID" value="TWU46020.1"/>
    <property type="molecule type" value="Genomic_DNA"/>
</dbReference>
<keyword evidence="3" id="KW-1185">Reference proteome</keyword>
<keyword evidence="1" id="KW-1133">Transmembrane helix</keyword>
<keyword evidence="1" id="KW-0812">Transmembrane</keyword>
<sequence length="86" mass="9620">MRTGIRARPGALAKSRHVEYASLHTIAGIRLMKYLVLVSMVSLFVVSNFTGCGGSSDPTVVEMDDTQIADYEARERLRQEQMENDE</sequence>
<feature type="transmembrane region" description="Helical" evidence="1">
    <location>
        <begin position="31"/>
        <end position="49"/>
    </location>
</feature>
<reference evidence="2 3" key="1">
    <citation type="submission" date="2019-02" db="EMBL/GenBank/DDBJ databases">
        <title>Deep-cultivation of Planctomycetes and their phenomic and genomic characterization uncovers novel biology.</title>
        <authorList>
            <person name="Wiegand S."/>
            <person name="Jogler M."/>
            <person name="Boedeker C."/>
            <person name="Pinto D."/>
            <person name="Vollmers J."/>
            <person name="Rivas-Marin E."/>
            <person name="Kohn T."/>
            <person name="Peeters S.H."/>
            <person name="Heuer A."/>
            <person name="Rast P."/>
            <person name="Oberbeckmann S."/>
            <person name="Bunk B."/>
            <person name="Jeske O."/>
            <person name="Meyerdierks A."/>
            <person name="Storesund J.E."/>
            <person name="Kallscheuer N."/>
            <person name="Luecker S."/>
            <person name="Lage O.M."/>
            <person name="Pohl T."/>
            <person name="Merkel B.J."/>
            <person name="Hornburger P."/>
            <person name="Mueller R.-W."/>
            <person name="Bruemmer F."/>
            <person name="Labrenz M."/>
            <person name="Spormann A.M."/>
            <person name="Op Den Camp H."/>
            <person name="Overmann J."/>
            <person name="Amann R."/>
            <person name="Jetten M.S.M."/>
            <person name="Mascher T."/>
            <person name="Medema M.H."/>
            <person name="Devos D.P."/>
            <person name="Kaster A.-K."/>
            <person name="Ovreas L."/>
            <person name="Rohde M."/>
            <person name="Galperin M.Y."/>
            <person name="Jogler C."/>
        </authorList>
    </citation>
    <scope>NUCLEOTIDE SEQUENCE [LARGE SCALE GENOMIC DNA]</scope>
    <source>
        <strain evidence="2 3">Q31b</strain>
    </source>
</reference>
<proteinExistence type="predicted"/>
<dbReference type="Proteomes" id="UP000315471">
    <property type="component" value="Unassembled WGS sequence"/>
</dbReference>
<evidence type="ECO:0000256" key="1">
    <source>
        <dbReference type="SAM" id="Phobius"/>
    </source>
</evidence>
<evidence type="ECO:0000313" key="3">
    <source>
        <dbReference type="Proteomes" id="UP000315471"/>
    </source>
</evidence>
<protein>
    <submittedName>
        <fullName evidence="2">Uncharacterized protein</fullName>
    </submittedName>
</protein>
<dbReference type="AlphaFoldDB" id="A0A5C6EBD5"/>
<comment type="caution">
    <text evidence="2">The sequence shown here is derived from an EMBL/GenBank/DDBJ whole genome shotgun (WGS) entry which is preliminary data.</text>
</comment>
<evidence type="ECO:0000313" key="2">
    <source>
        <dbReference type="EMBL" id="TWU46020.1"/>
    </source>
</evidence>